<dbReference type="FunFam" id="3.40.50.1110:FF:000003">
    <property type="entry name" value="GDSL esterase/lipase APG"/>
    <property type="match status" value="1"/>
</dbReference>
<keyword evidence="4" id="KW-1185">Reference proteome</keyword>
<dbReference type="Gene3D" id="3.40.50.1110">
    <property type="entry name" value="SGNH hydrolase"/>
    <property type="match status" value="1"/>
</dbReference>
<dbReference type="InterPro" id="IPR036514">
    <property type="entry name" value="SGNH_hydro_sf"/>
</dbReference>
<dbReference type="InterPro" id="IPR001087">
    <property type="entry name" value="GDSL"/>
</dbReference>
<organism evidence="3 4">
    <name type="scientific">Sorghum bicolor</name>
    <name type="common">Sorghum</name>
    <name type="synonym">Sorghum vulgare</name>
    <dbReference type="NCBI Taxonomy" id="4558"/>
    <lineage>
        <taxon>Eukaryota</taxon>
        <taxon>Viridiplantae</taxon>
        <taxon>Streptophyta</taxon>
        <taxon>Embryophyta</taxon>
        <taxon>Tracheophyta</taxon>
        <taxon>Spermatophyta</taxon>
        <taxon>Magnoliopsida</taxon>
        <taxon>Liliopsida</taxon>
        <taxon>Poales</taxon>
        <taxon>Poaceae</taxon>
        <taxon>PACMAD clade</taxon>
        <taxon>Panicoideae</taxon>
        <taxon>Andropogonodae</taxon>
        <taxon>Andropogoneae</taxon>
        <taxon>Sorghinae</taxon>
        <taxon>Sorghum</taxon>
    </lineage>
</organism>
<dbReference type="PANTHER" id="PTHR45642:SF150">
    <property type="entry name" value="GDSL ESTERASE_LIPASE EXL3"/>
    <property type="match status" value="1"/>
</dbReference>
<dbReference type="FunCoup" id="A0A1B6QKL5">
    <property type="interactions" value="124"/>
</dbReference>
<evidence type="ECO:0000313" key="4">
    <source>
        <dbReference type="Proteomes" id="UP000000768"/>
    </source>
</evidence>
<dbReference type="PANTHER" id="PTHR45642">
    <property type="entry name" value="GDSL ESTERASE/LIPASE EXL3"/>
    <property type="match status" value="1"/>
</dbReference>
<gene>
    <name evidence="3" type="ORF">SORBI_3001G238800</name>
</gene>
<evidence type="ECO:0000313" key="3">
    <source>
        <dbReference type="EMBL" id="KXG38464.1"/>
    </source>
</evidence>
<dbReference type="SUPFAM" id="SSF52266">
    <property type="entry name" value="SGNH hydrolase"/>
    <property type="match status" value="1"/>
</dbReference>
<dbReference type="OMA" id="QKQYDID"/>
<feature type="transmembrane region" description="Helical" evidence="2">
    <location>
        <begin position="69"/>
        <end position="94"/>
    </location>
</feature>
<reference evidence="3 4" key="1">
    <citation type="journal article" date="2009" name="Nature">
        <title>The Sorghum bicolor genome and the diversification of grasses.</title>
        <authorList>
            <person name="Paterson A.H."/>
            <person name="Bowers J.E."/>
            <person name="Bruggmann R."/>
            <person name="Dubchak I."/>
            <person name="Grimwood J."/>
            <person name="Gundlach H."/>
            <person name="Haberer G."/>
            <person name="Hellsten U."/>
            <person name="Mitros T."/>
            <person name="Poliakov A."/>
            <person name="Schmutz J."/>
            <person name="Spannagl M."/>
            <person name="Tang H."/>
            <person name="Wang X."/>
            <person name="Wicker T."/>
            <person name="Bharti A.K."/>
            <person name="Chapman J."/>
            <person name="Feltus F.A."/>
            <person name="Gowik U."/>
            <person name="Grigoriev I.V."/>
            <person name="Lyons E."/>
            <person name="Maher C.A."/>
            <person name="Martis M."/>
            <person name="Narechania A."/>
            <person name="Otillar R.P."/>
            <person name="Penning B.W."/>
            <person name="Salamov A.A."/>
            <person name="Wang Y."/>
            <person name="Zhang L."/>
            <person name="Carpita N.C."/>
            <person name="Freeling M."/>
            <person name="Gingle A.R."/>
            <person name="Hash C.T."/>
            <person name="Keller B."/>
            <person name="Klein P."/>
            <person name="Kresovich S."/>
            <person name="McCann M.C."/>
            <person name="Ming R."/>
            <person name="Peterson D.G."/>
            <person name="Mehboob-ur-Rahman"/>
            <person name="Ware D."/>
            <person name="Westhoff P."/>
            <person name="Mayer K.F."/>
            <person name="Messing J."/>
            <person name="Rokhsar D.S."/>
        </authorList>
    </citation>
    <scope>NUCLEOTIDE SEQUENCE [LARGE SCALE GENOMIC DNA]</scope>
    <source>
        <strain evidence="4">cv. BTx623</strain>
    </source>
</reference>
<dbReference type="GO" id="GO:0016788">
    <property type="term" value="F:hydrolase activity, acting on ester bonds"/>
    <property type="evidence" value="ECO:0007669"/>
    <property type="project" value="InterPro"/>
</dbReference>
<dbReference type="Gramene" id="KXG38464">
    <property type="protein sequence ID" value="KXG38464"/>
    <property type="gene ID" value="SORBI_3001G238800"/>
</dbReference>
<comment type="similarity">
    <text evidence="1">Belongs to the 'GDSL' lipolytic enzyme family.</text>
</comment>
<name>A0A1B6QKL5_SORBI</name>
<dbReference type="InterPro" id="IPR035669">
    <property type="entry name" value="SGNH_plant_lipase-like"/>
</dbReference>
<dbReference type="Proteomes" id="UP000000768">
    <property type="component" value="Chromosome 1"/>
</dbReference>
<dbReference type="CDD" id="cd01837">
    <property type="entry name" value="SGNH_plant_lipase_like"/>
    <property type="match status" value="1"/>
</dbReference>
<dbReference type="InParanoid" id="A0A1B6QKL5"/>
<keyword evidence="2" id="KW-0812">Transmembrane</keyword>
<dbReference type="InterPro" id="IPR050592">
    <property type="entry name" value="GDSL_lipolytic_enzyme"/>
</dbReference>
<keyword evidence="2" id="KW-1133">Transmembrane helix</keyword>
<evidence type="ECO:0008006" key="5">
    <source>
        <dbReference type="Google" id="ProtNLM"/>
    </source>
</evidence>
<dbReference type="EMBL" id="CM000760">
    <property type="protein sequence ID" value="KXG38464.1"/>
    <property type="molecule type" value="Genomic_DNA"/>
</dbReference>
<protein>
    <recommendedName>
        <fullName evidence="5">GDSL esterase/lipase EXL3</fullName>
    </recommendedName>
</protein>
<keyword evidence="2" id="KW-0472">Membrane</keyword>
<dbReference type="eggNOG" id="ENOG502QS27">
    <property type="taxonomic scope" value="Eukaryota"/>
</dbReference>
<evidence type="ECO:0000256" key="1">
    <source>
        <dbReference type="ARBA" id="ARBA00008668"/>
    </source>
</evidence>
<dbReference type="Pfam" id="PF00657">
    <property type="entry name" value="Lipase_GDSL"/>
    <property type="match status" value="1"/>
</dbReference>
<proteinExistence type="inferred from homology"/>
<reference evidence="4" key="2">
    <citation type="journal article" date="2018" name="Plant J.">
        <title>The Sorghum bicolor reference genome: improved assembly, gene annotations, a transcriptome atlas, and signatures of genome organization.</title>
        <authorList>
            <person name="McCormick R.F."/>
            <person name="Truong S.K."/>
            <person name="Sreedasyam A."/>
            <person name="Jenkins J."/>
            <person name="Shu S."/>
            <person name="Sims D."/>
            <person name="Kennedy M."/>
            <person name="Amirebrahimi M."/>
            <person name="Weers B.D."/>
            <person name="McKinley B."/>
            <person name="Mattison A."/>
            <person name="Morishige D.T."/>
            <person name="Grimwood J."/>
            <person name="Schmutz J."/>
            <person name="Mullet J.E."/>
        </authorList>
    </citation>
    <scope>NUCLEOTIDE SEQUENCE [LARGE SCALE GENOMIC DNA]</scope>
    <source>
        <strain evidence="4">cv. BTx623</strain>
    </source>
</reference>
<dbReference type="AlphaFoldDB" id="A0A1B6QKL5"/>
<accession>A0A1B6QKL5</accession>
<dbReference type="OrthoDB" id="1600564at2759"/>
<evidence type="ECO:0000256" key="2">
    <source>
        <dbReference type="SAM" id="Phobius"/>
    </source>
</evidence>
<sequence>MIKIMLCKKRRGDHTSHDHKSLSNFGFPFSCNLIFAAPPATATTMQEHHRADRARAPKMAMSKRTASRALLVMTATVLILHRILCAAASAVVAAPPATKQTTRTPALFVFGDSIVDPGNNNAIMTTVRCNFAPYGQDFPGHNATGRFSNGKVPGDILASQLGIKEYVPAYLGTELSDFDLLTGVSFASGGCGFDPLTAELVSVLTMDNQLDLFKEYKEKLKRVAGAHRAADIVSSSLYMVVTGTDDLANTYFTTPFRRDYDLESYIEFVVQCASDFIKKLYGQGARRINIAGAPPIGCVPSQRTNAGGLERECVPLYNQAAVVFNTALEKEIKRLNGSEALPGSVLKYIDLYTPLLDMIQRPDAYGFNVTNRGCCGTGVFEVTLTCNRYTAEPCRDPSKFLFWDTYHLTERGYNLLMAQIINRYGL</sequence>